<dbReference type="EMBL" id="JYDT01003582">
    <property type="protein sequence ID" value="KRY62277.1"/>
    <property type="molecule type" value="Genomic_DNA"/>
</dbReference>
<accession>A0A0V1DLG9</accession>
<dbReference type="OrthoDB" id="10424724at2759"/>
<feature type="non-terminal residue" evidence="1">
    <location>
        <position position="1"/>
    </location>
</feature>
<gene>
    <name evidence="1" type="ORF">T4D_6339</name>
</gene>
<dbReference type="AlphaFoldDB" id="A0A0V1DLG9"/>
<evidence type="ECO:0000313" key="2">
    <source>
        <dbReference type="Proteomes" id="UP000054995"/>
    </source>
</evidence>
<keyword evidence="2" id="KW-1185">Reference proteome</keyword>
<evidence type="ECO:0000313" key="1">
    <source>
        <dbReference type="EMBL" id="KRY62277.1"/>
    </source>
</evidence>
<proteinExistence type="predicted"/>
<sequence length="62" mass="7274">LKERPSRDCPTWGFIPYTVTKPRHYCGCQEVHAERSLIWLSPERPCQSLTNTEMDAYNHPLN</sequence>
<comment type="caution">
    <text evidence="1">The sequence shown here is derived from an EMBL/GenBank/DDBJ whole genome shotgun (WGS) entry which is preliminary data.</text>
</comment>
<organism evidence="1 2">
    <name type="scientific">Trichinella pseudospiralis</name>
    <name type="common">Parasitic roundworm</name>
    <dbReference type="NCBI Taxonomy" id="6337"/>
    <lineage>
        <taxon>Eukaryota</taxon>
        <taxon>Metazoa</taxon>
        <taxon>Ecdysozoa</taxon>
        <taxon>Nematoda</taxon>
        <taxon>Enoplea</taxon>
        <taxon>Dorylaimia</taxon>
        <taxon>Trichinellida</taxon>
        <taxon>Trichinellidae</taxon>
        <taxon>Trichinella</taxon>
    </lineage>
</organism>
<feature type="non-terminal residue" evidence="1">
    <location>
        <position position="62"/>
    </location>
</feature>
<dbReference type="Proteomes" id="UP000054995">
    <property type="component" value="Unassembled WGS sequence"/>
</dbReference>
<name>A0A0V1DLG9_TRIPS</name>
<reference evidence="1 2" key="1">
    <citation type="submission" date="2015-01" db="EMBL/GenBank/DDBJ databases">
        <title>Evolution of Trichinella species and genotypes.</title>
        <authorList>
            <person name="Korhonen P.K."/>
            <person name="Edoardo P."/>
            <person name="Giuseppe L.R."/>
            <person name="Gasser R.B."/>
        </authorList>
    </citation>
    <scope>NUCLEOTIDE SEQUENCE [LARGE SCALE GENOMIC DNA]</scope>
    <source>
        <strain evidence="1">ISS470</strain>
    </source>
</reference>
<protein>
    <submittedName>
        <fullName evidence="1">Uncharacterized protein</fullName>
    </submittedName>
</protein>